<feature type="signal peptide" evidence="1">
    <location>
        <begin position="1"/>
        <end position="21"/>
    </location>
</feature>
<name>A0A9R0I9C6_SPIOL</name>
<dbReference type="InterPro" id="IPR036397">
    <property type="entry name" value="RNaseH_sf"/>
</dbReference>
<dbReference type="PROSITE" id="PS51257">
    <property type="entry name" value="PROKAR_LIPOPROTEIN"/>
    <property type="match status" value="1"/>
</dbReference>
<dbReference type="InterPro" id="IPR001584">
    <property type="entry name" value="Integrase_cat-core"/>
</dbReference>
<evidence type="ECO:0000256" key="1">
    <source>
        <dbReference type="SAM" id="SignalP"/>
    </source>
</evidence>
<dbReference type="KEGG" id="soe:110783827"/>
<accession>A0A9R0I9C6</accession>
<sequence>MRGGGLLRDLLMLVGVVGLLATLCGCTYDNDESMMFETPKLKDWLAEHGITSHFASVGRPQANGQVEAFNKIISEGMKKKLDEAKGLWADELPNVLWSICTTAKNSTGETPFLLAYGA</sequence>
<gene>
    <name evidence="4" type="primary">LOC110783827</name>
</gene>
<protein>
    <recommendedName>
        <fullName evidence="2">Integrase catalytic domain-containing protein</fullName>
    </recommendedName>
</protein>
<dbReference type="PANTHER" id="PTHR48475">
    <property type="entry name" value="RIBONUCLEASE H"/>
    <property type="match status" value="1"/>
</dbReference>
<dbReference type="OrthoDB" id="1739513at2759"/>
<dbReference type="Gene3D" id="3.30.420.10">
    <property type="entry name" value="Ribonuclease H-like superfamily/Ribonuclease H"/>
    <property type="match status" value="1"/>
</dbReference>
<dbReference type="GO" id="GO:0003676">
    <property type="term" value="F:nucleic acid binding"/>
    <property type="evidence" value="ECO:0007669"/>
    <property type="project" value="InterPro"/>
</dbReference>
<keyword evidence="3" id="KW-1185">Reference proteome</keyword>
<dbReference type="SUPFAM" id="SSF53098">
    <property type="entry name" value="Ribonuclease H-like"/>
    <property type="match status" value="1"/>
</dbReference>
<reference evidence="4" key="2">
    <citation type="submission" date="2025-08" db="UniProtKB">
        <authorList>
            <consortium name="RefSeq"/>
        </authorList>
    </citation>
    <scope>IDENTIFICATION</scope>
    <source>
        <tissue evidence="4">Leaf</tissue>
    </source>
</reference>
<evidence type="ECO:0000313" key="3">
    <source>
        <dbReference type="Proteomes" id="UP000813463"/>
    </source>
</evidence>
<reference evidence="3" key="1">
    <citation type="journal article" date="2021" name="Nat. Commun.">
        <title>Genomic analyses provide insights into spinach domestication and the genetic basis of agronomic traits.</title>
        <authorList>
            <person name="Cai X."/>
            <person name="Sun X."/>
            <person name="Xu C."/>
            <person name="Sun H."/>
            <person name="Wang X."/>
            <person name="Ge C."/>
            <person name="Zhang Z."/>
            <person name="Wang Q."/>
            <person name="Fei Z."/>
            <person name="Jiao C."/>
            <person name="Wang Q."/>
        </authorList>
    </citation>
    <scope>NUCLEOTIDE SEQUENCE [LARGE SCALE GENOMIC DNA]</scope>
    <source>
        <strain evidence="3">cv. Varoflay</strain>
    </source>
</reference>
<dbReference type="Proteomes" id="UP000813463">
    <property type="component" value="Chromosome 5"/>
</dbReference>
<keyword evidence="1" id="KW-0732">Signal</keyword>
<dbReference type="PROSITE" id="PS50994">
    <property type="entry name" value="INTEGRASE"/>
    <property type="match status" value="1"/>
</dbReference>
<organism evidence="3 4">
    <name type="scientific">Spinacia oleracea</name>
    <name type="common">Spinach</name>
    <dbReference type="NCBI Taxonomy" id="3562"/>
    <lineage>
        <taxon>Eukaryota</taxon>
        <taxon>Viridiplantae</taxon>
        <taxon>Streptophyta</taxon>
        <taxon>Embryophyta</taxon>
        <taxon>Tracheophyta</taxon>
        <taxon>Spermatophyta</taxon>
        <taxon>Magnoliopsida</taxon>
        <taxon>eudicotyledons</taxon>
        <taxon>Gunneridae</taxon>
        <taxon>Pentapetalae</taxon>
        <taxon>Caryophyllales</taxon>
        <taxon>Chenopodiaceae</taxon>
        <taxon>Chenopodioideae</taxon>
        <taxon>Anserineae</taxon>
        <taxon>Spinacia</taxon>
    </lineage>
</organism>
<dbReference type="GO" id="GO:0015074">
    <property type="term" value="P:DNA integration"/>
    <property type="evidence" value="ECO:0007669"/>
    <property type="project" value="InterPro"/>
</dbReference>
<dbReference type="AlphaFoldDB" id="A0A9R0I9C6"/>
<dbReference type="PANTHER" id="PTHR48475:SF2">
    <property type="entry name" value="RIBONUCLEASE H"/>
    <property type="match status" value="1"/>
</dbReference>
<dbReference type="GeneID" id="110783827"/>
<dbReference type="RefSeq" id="XP_021843904.1">
    <property type="nucleotide sequence ID" value="XM_021988212.1"/>
</dbReference>
<feature type="chain" id="PRO_5040306684" description="Integrase catalytic domain-containing protein" evidence="1">
    <location>
        <begin position="22"/>
        <end position="118"/>
    </location>
</feature>
<dbReference type="InterPro" id="IPR012337">
    <property type="entry name" value="RNaseH-like_sf"/>
</dbReference>
<evidence type="ECO:0000313" key="4">
    <source>
        <dbReference type="RefSeq" id="XP_021843904.1"/>
    </source>
</evidence>
<evidence type="ECO:0000259" key="2">
    <source>
        <dbReference type="PROSITE" id="PS50994"/>
    </source>
</evidence>
<feature type="domain" description="Integrase catalytic" evidence="2">
    <location>
        <begin position="1"/>
        <end position="118"/>
    </location>
</feature>
<proteinExistence type="predicted"/>